<keyword evidence="4" id="KW-1185">Reference proteome</keyword>
<accession>A0ABU3R107</accession>
<sequence length="280" mass="31122">MQLVVTKSNTLNALSWIKQGWRLFTLQPGPFMAMSAIIICVSLLANLNPILGIVVVFMMPFLSAGYYQCASRAEQGEKITPADIFYYLSHIRSHRVFIRLAFVSIVLSIPTTQVAVGVQESLLAGEMFDFASVILLLALLWLNFMLLAFALPAAWIAPETDVMTLVKQSFKACWINVMPLTLYGLIIFVLALISMPVILVGWLIMYSVSVLSFYQMFLSIYQPEHSVTTDNVVNDDEAVIKDVNADEVVASQDGIEKDHNSDNQSVTDDESVSKNNTPNN</sequence>
<reference evidence="3 4" key="1">
    <citation type="submission" date="2023-10" db="EMBL/GenBank/DDBJ databases">
        <title>Psychrosphaera aquimaarina strain SW33 isolated from seawater.</title>
        <authorList>
            <person name="Bayburt H."/>
            <person name="Kim J.M."/>
            <person name="Choi B.J."/>
            <person name="Jeon C.O."/>
        </authorList>
    </citation>
    <scope>NUCLEOTIDE SEQUENCE [LARGE SCALE GENOMIC DNA]</scope>
    <source>
        <strain evidence="3 4">KCTC 52743</strain>
    </source>
</reference>
<protein>
    <recommendedName>
        <fullName evidence="5">DUF624 domain-containing protein</fullName>
    </recommendedName>
</protein>
<keyword evidence="2" id="KW-0812">Transmembrane</keyword>
<feature type="region of interest" description="Disordered" evidence="1">
    <location>
        <begin position="251"/>
        <end position="280"/>
    </location>
</feature>
<feature type="transmembrane region" description="Helical" evidence="2">
    <location>
        <begin position="199"/>
        <end position="221"/>
    </location>
</feature>
<proteinExistence type="predicted"/>
<name>A0ABU3R107_9GAMM</name>
<feature type="transmembrane region" description="Helical" evidence="2">
    <location>
        <begin position="96"/>
        <end position="118"/>
    </location>
</feature>
<feature type="transmembrane region" description="Helical" evidence="2">
    <location>
        <begin position="172"/>
        <end position="193"/>
    </location>
</feature>
<organism evidence="3 4">
    <name type="scientific">Psychrosphaera aquimarina</name>
    <dbReference type="NCBI Taxonomy" id="2044854"/>
    <lineage>
        <taxon>Bacteria</taxon>
        <taxon>Pseudomonadati</taxon>
        <taxon>Pseudomonadota</taxon>
        <taxon>Gammaproteobacteria</taxon>
        <taxon>Alteromonadales</taxon>
        <taxon>Pseudoalteromonadaceae</taxon>
        <taxon>Psychrosphaera</taxon>
    </lineage>
</organism>
<dbReference type="RefSeq" id="WP_315946964.1">
    <property type="nucleotide sequence ID" value="NZ_JAWCUA010000007.1"/>
</dbReference>
<evidence type="ECO:0000313" key="4">
    <source>
        <dbReference type="Proteomes" id="UP001257914"/>
    </source>
</evidence>
<evidence type="ECO:0000313" key="3">
    <source>
        <dbReference type="EMBL" id="MDU0113364.1"/>
    </source>
</evidence>
<evidence type="ECO:0000256" key="2">
    <source>
        <dbReference type="SAM" id="Phobius"/>
    </source>
</evidence>
<comment type="caution">
    <text evidence="3">The sequence shown here is derived from an EMBL/GenBank/DDBJ whole genome shotgun (WGS) entry which is preliminary data.</text>
</comment>
<dbReference type="EMBL" id="JAWCUA010000007">
    <property type="protein sequence ID" value="MDU0113364.1"/>
    <property type="molecule type" value="Genomic_DNA"/>
</dbReference>
<evidence type="ECO:0008006" key="5">
    <source>
        <dbReference type="Google" id="ProtNLM"/>
    </source>
</evidence>
<keyword evidence="2" id="KW-0472">Membrane</keyword>
<gene>
    <name evidence="3" type="ORF">RT723_10230</name>
</gene>
<feature type="transmembrane region" description="Helical" evidence="2">
    <location>
        <begin position="130"/>
        <end position="151"/>
    </location>
</feature>
<dbReference type="Proteomes" id="UP001257914">
    <property type="component" value="Unassembled WGS sequence"/>
</dbReference>
<evidence type="ECO:0000256" key="1">
    <source>
        <dbReference type="SAM" id="MobiDB-lite"/>
    </source>
</evidence>
<keyword evidence="2" id="KW-1133">Transmembrane helix</keyword>